<keyword evidence="2" id="KW-1185">Reference proteome</keyword>
<organism evidence="1 2">
    <name type="scientific">Trichoderma asperellum (strain ATCC 204424 / CBS 433.97 / NBRC 101777)</name>
    <dbReference type="NCBI Taxonomy" id="1042311"/>
    <lineage>
        <taxon>Eukaryota</taxon>
        <taxon>Fungi</taxon>
        <taxon>Dikarya</taxon>
        <taxon>Ascomycota</taxon>
        <taxon>Pezizomycotina</taxon>
        <taxon>Sordariomycetes</taxon>
        <taxon>Hypocreomycetidae</taxon>
        <taxon>Hypocreales</taxon>
        <taxon>Hypocreaceae</taxon>
        <taxon>Trichoderma</taxon>
    </lineage>
</organism>
<protein>
    <submittedName>
        <fullName evidence="1">Uncharacterized protein</fullName>
    </submittedName>
</protein>
<dbReference type="AlphaFoldDB" id="A0A2T3ZLD2"/>
<evidence type="ECO:0000313" key="2">
    <source>
        <dbReference type="Proteomes" id="UP000240493"/>
    </source>
</evidence>
<accession>A0A2T3ZLD2</accession>
<reference evidence="1 2" key="1">
    <citation type="submission" date="2016-07" db="EMBL/GenBank/DDBJ databases">
        <title>Multiple horizontal gene transfer events from other fungi enriched the ability of initially mycotrophic Trichoderma (Ascomycota) to feed on dead plant biomass.</title>
        <authorList>
            <consortium name="DOE Joint Genome Institute"/>
            <person name="Aerts A."/>
            <person name="Atanasova L."/>
            <person name="Chenthamara K."/>
            <person name="Zhang J."/>
            <person name="Grujic M."/>
            <person name="Henrissat B."/>
            <person name="Kuo A."/>
            <person name="Salamov A."/>
            <person name="Lipzen A."/>
            <person name="Labutti K."/>
            <person name="Barry K."/>
            <person name="Miao Y."/>
            <person name="Rahimi M.J."/>
            <person name="Shen Q."/>
            <person name="Grigoriev I.V."/>
            <person name="Kubicek C.P."/>
            <person name="Druzhinina I.S."/>
        </authorList>
    </citation>
    <scope>NUCLEOTIDE SEQUENCE [LARGE SCALE GENOMIC DNA]</scope>
    <source>
        <strain evidence="1 2">CBS 433.97</strain>
    </source>
</reference>
<evidence type="ECO:0000313" key="1">
    <source>
        <dbReference type="EMBL" id="PTB45592.1"/>
    </source>
</evidence>
<proteinExistence type="predicted"/>
<dbReference type="EMBL" id="KZ679257">
    <property type="protein sequence ID" value="PTB45592.1"/>
    <property type="molecule type" value="Genomic_DNA"/>
</dbReference>
<sequence length="99" mass="10999">MLIVLRTYNDRPYSETRSQKADGPSLVTATPTGPLCLTTYTRIPSCVHALAGGEKRLLPKAISFFIMLAKKEREGKGKKKKKKKKAATLVVELVHDMIN</sequence>
<gene>
    <name evidence="1" type="ORF">M441DRAFT_321198</name>
</gene>
<dbReference type="Proteomes" id="UP000240493">
    <property type="component" value="Unassembled WGS sequence"/>
</dbReference>
<name>A0A2T3ZLD2_TRIA4</name>